<accession>A0A161JLE7</accession>
<dbReference type="EMBL" id="AP014809">
    <property type="protein sequence ID" value="BAU89059.1"/>
    <property type="molecule type" value="Genomic_DNA"/>
</dbReference>
<name>A0A161JLE7_9HYPH</name>
<reference evidence="2 3" key="1">
    <citation type="journal article" date="2016" name="Genome Announc.">
        <title>Complete Genome Sequence of Methylobacterium populi P-1M, Isolated from Pink-Pigmented Household Biofilm.</title>
        <authorList>
            <person name="Morohoshi T."/>
            <person name="Ikeda T."/>
        </authorList>
    </citation>
    <scope>NUCLEOTIDE SEQUENCE [LARGE SCALE GENOMIC DNA]</scope>
    <source>
        <strain evidence="2 3">P-1M</strain>
    </source>
</reference>
<proteinExistence type="predicted"/>
<dbReference type="OrthoDB" id="8025616at2"/>
<evidence type="ECO:0000256" key="1">
    <source>
        <dbReference type="SAM" id="MobiDB-lite"/>
    </source>
</evidence>
<evidence type="ECO:0000313" key="2">
    <source>
        <dbReference type="EMBL" id="BAU89059.1"/>
    </source>
</evidence>
<feature type="compositionally biased region" description="Pro residues" evidence="1">
    <location>
        <begin position="26"/>
        <end position="41"/>
    </location>
</feature>
<gene>
    <name evidence="2" type="ORF">MPPM_0454</name>
</gene>
<dbReference type="RefSeq" id="WP_096483513.1">
    <property type="nucleotide sequence ID" value="NZ_AP014809.1"/>
</dbReference>
<feature type="region of interest" description="Disordered" evidence="1">
    <location>
        <begin position="190"/>
        <end position="218"/>
    </location>
</feature>
<dbReference type="AlphaFoldDB" id="A0A161JLE7"/>
<protein>
    <submittedName>
        <fullName evidence="2">Uncharacterized protein</fullName>
    </submittedName>
</protein>
<sequence length="218" mass="23915">MRWWRDGTDRLAFRLWRLLRRHPTGMPAPQPWSGPPDPSPDPAREPPVRAAARPALPSIGEMLLALAPRLDWTDPVLRRGLAEPVWTPPPDLRALIERARDEAGQMPLYELGMSLPTHTLVLACLALLRSREDAAIDALPCPEAGGAVRDIPGSVQTAMFLAFGLIWPPRSADAPVEFVRPSPVATPVNAAQVPPVLRPERSPTSDPPRIPTIVRPEP</sequence>
<organism evidence="2 3">
    <name type="scientific">Methylorubrum populi</name>
    <dbReference type="NCBI Taxonomy" id="223967"/>
    <lineage>
        <taxon>Bacteria</taxon>
        <taxon>Pseudomonadati</taxon>
        <taxon>Pseudomonadota</taxon>
        <taxon>Alphaproteobacteria</taxon>
        <taxon>Hyphomicrobiales</taxon>
        <taxon>Methylobacteriaceae</taxon>
        <taxon>Methylorubrum</taxon>
    </lineage>
</organism>
<feature type="region of interest" description="Disordered" evidence="1">
    <location>
        <begin position="25"/>
        <end position="49"/>
    </location>
</feature>
<dbReference type="Proteomes" id="UP000218288">
    <property type="component" value="Chromosome"/>
</dbReference>
<evidence type="ECO:0000313" key="3">
    <source>
        <dbReference type="Proteomes" id="UP000218288"/>
    </source>
</evidence>